<feature type="compositionally biased region" description="Acidic residues" evidence="1">
    <location>
        <begin position="38"/>
        <end position="67"/>
    </location>
</feature>
<feature type="compositionally biased region" description="Low complexity" evidence="1">
    <location>
        <begin position="9"/>
        <end position="24"/>
    </location>
</feature>
<evidence type="ECO:0000256" key="1">
    <source>
        <dbReference type="SAM" id="MobiDB-lite"/>
    </source>
</evidence>
<dbReference type="Proteomes" id="UP000799753">
    <property type="component" value="Unassembled WGS sequence"/>
</dbReference>
<evidence type="ECO:0000313" key="3">
    <source>
        <dbReference type="Proteomes" id="UP000799753"/>
    </source>
</evidence>
<dbReference type="PANTHER" id="PTHR43591">
    <property type="entry name" value="METHYLTRANSFERASE"/>
    <property type="match status" value="1"/>
</dbReference>
<keyword evidence="3" id="KW-1185">Reference proteome</keyword>
<organism evidence="2 3">
    <name type="scientific">Massarina eburnea CBS 473.64</name>
    <dbReference type="NCBI Taxonomy" id="1395130"/>
    <lineage>
        <taxon>Eukaryota</taxon>
        <taxon>Fungi</taxon>
        <taxon>Dikarya</taxon>
        <taxon>Ascomycota</taxon>
        <taxon>Pezizomycotina</taxon>
        <taxon>Dothideomycetes</taxon>
        <taxon>Pleosporomycetidae</taxon>
        <taxon>Pleosporales</taxon>
        <taxon>Massarineae</taxon>
        <taxon>Massarinaceae</taxon>
        <taxon>Massarina</taxon>
    </lineage>
</organism>
<evidence type="ECO:0000313" key="2">
    <source>
        <dbReference type="EMBL" id="KAF2641071.1"/>
    </source>
</evidence>
<proteinExistence type="predicted"/>
<protein>
    <submittedName>
        <fullName evidence="2">S-adenosyl-L-methionine-dependent methyltransferase</fullName>
    </submittedName>
</protein>
<gene>
    <name evidence="2" type="ORF">P280DRAFT_468739</name>
</gene>
<reference evidence="2" key="1">
    <citation type="journal article" date="2020" name="Stud. Mycol.">
        <title>101 Dothideomycetes genomes: a test case for predicting lifestyles and emergence of pathogens.</title>
        <authorList>
            <person name="Haridas S."/>
            <person name="Albert R."/>
            <person name="Binder M."/>
            <person name="Bloem J."/>
            <person name="Labutti K."/>
            <person name="Salamov A."/>
            <person name="Andreopoulos B."/>
            <person name="Baker S."/>
            <person name="Barry K."/>
            <person name="Bills G."/>
            <person name="Bluhm B."/>
            <person name="Cannon C."/>
            <person name="Castanera R."/>
            <person name="Culley D."/>
            <person name="Daum C."/>
            <person name="Ezra D."/>
            <person name="Gonzalez J."/>
            <person name="Henrissat B."/>
            <person name="Kuo A."/>
            <person name="Liang C."/>
            <person name="Lipzen A."/>
            <person name="Lutzoni F."/>
            <person name="Magnuson J."/>
            <person name="Mondo S."/>
            <person name="Nolan M."/>
            <person name="Ohm R."/>
            <person name="Pangilinan J."/>
            <person name="Park H.-J."/>
            <person name="Ramirez L."/>
            <person name="Alfaro M."/>
            <person name="Sun H."/>
            <person name="Tritt A."/>
            <person name="Yoshinaga Y."/>
            <person name="Zwiers L.-H."/>
            <person name="Turgeon B."/>
            <person name="Goodwin S."/>
            <person name="Spatafora J."/>
            <person name="Crous P."/>
            <person name="Grigoriev I."/>
        </authorList>
    </citation>
    <scope>NUCLEOTIDE SEQUENCE</scope>
    <source>
        <strain evidence="2">CBS 473.64</strain>
    </source>
</reference>
<dbReference type="PANTHER" id="PTHR43591:SF10">
    <property type="entry name" value="ABC TRANSMEMBRANE TYPE-1 DOMAIN-CONTAINING PROTEIN-RELATED"/>
    <property type="match status" value="1"/>
</dbReference>
<dbReference type="AlphaFoldDB" id="A0A6A6S1W5"/>
<accession>A0A6A6S1W5</accession>
<name>A0A6A6S1W5_9PLEO</name>
<feature type="region of interest" description="Disordered" evidence="1">
    <location>
        <begin position="1"/>
        <end position="67"/>
    </location>
</feature>
<dbReference type="Pfam" id="PF13489">
    <property type="entry name" value="Methyltransf_23"/>
    <property type="match status" value="1"/>
</dbReference>
<dbReference type="GO" id="GO:0008168">
    <property type="term" value="F:methyltransferase activity"/>
    <property type="evidence" value="ECO:0007669"/>
    <property type="project" value="UniProtKB-KW"/>
</dbReference>
<dbReference type="EMBL" id="MU006783">
    <property type="protein sequence ID" value="KAF2641071.1"/>
    <property type="molecule type" value="Genomic_DNA"/>
</dbReference>
<dbReference type="OrthoDB" id="2013972at2759"/>
<dbReference type="Gene3D" id="3.40.50.150">
    <property type="entry name" value="Vaccinia Virus protein VP39"/>
    <property type="match status" value="1"/>
</dbReference>
<sequence length="370" mass="42042">MAEAEKTSPRSSPRGSKSPRSPTTAAGPEAASSPVEYEQPEVDIEAESAEVEAADDPDNDSAYGDDLESYTTSLKSTVLNYRFENGRRYHGFKDTERNYLLPNDDEENDRLDLCHHIMTLRMDGELHFAPIGPEPGRILDLGTGTGIWAIDMGDKYPTAEILGNDISPIQPSLVPPNVKFEVDDIEDEWVYSTKFDFIHCRYLACSLRNWPRLMEQAFKFVKPGGWVEFQDFDLRFYTTTNGELKSDTSYNIWARQLADGVRKFGIEPDPGPQLEGWCHDAGFINVQSRVLPLPVGTWPKDKKLKEVGAFNLINYLDNLEGLSLRIYTSAWGWSPEEVKVLCAQLRRDFKNVRMRAQHNYYVTWAQKPEG</sequence>
<dbReference type="InterPro" id="IPR029063">
    <property type="entry name" value="SAM-dependent_MTases_sf"/>
</dbReference>
<dbReference type="GO" id="GO:0032259">
    <property type="term" value="P:methylation"/>
    <property type="evidence" value="ECO:0007669"/>
    <property type="project" value="UniProtKB-KW"/>
</dbReference>
<dbReference type="CDD" id="cd02440">
    <property type="entry name" value="AdoMet_MTases"/>
    <property type="match status" value="1"/>
</dbReference>
<keyword evidence="2" id="KW-0808">Transferase</keyword>
<dbReference type="SUPFAM" id="SSF53335">
    <property type="entry name" value="S-adenosyl-L-methionine-dependent methyltransferases"/>
    <property type="match status" value="1"/>
</dbReference>
<keyword evidence="2" id="KW-0489">Methyltransferase</keyword>